<dbReference type="RefSeq" id="WP_020889204.1">
    <property type="nucleotide sequence ID" value="NZ_ATNM01000064.1"/>
</dbReference>
<proteinExistence type="predicted"/>
<dbReference type="InterPro" id="IPR003594">
    <property type="entry name" value="HATPase_dom"/>
</dbReference>
<dbReference type="EC" id="2.7.13.3" evidence="2"/>
<dbReference type="EMBL" id="ATNM01000064">
    <property type="protein sequence ID" value="EPR69685.1"/>
    <property type="molecule type" value="Genomic_DNA"/>
</dbReference>
<evidence type="ECO:0000256" key="3">
    <source>
        <dbReference type="ARBA" id="ARBA00022553"/>
    </source>
</evidence>
<protein>
    <recommendedName>
        <fullName evidence="2">histidine kinase</fullName>
        <ecNumber evidence="2">2.7.13.3</ecNumber>
    </recommendedName>
</protein>
<reference evidence="7 8" key="1">
    <citation type="journal article" date="2013" name="Genome Announc.">
        <title>Draft Genome Sequence of Cyclobacterium qasimii Strain M12-11BT, Isolated from Arctic Marine Sediment.</title>
        <authorList>
            <person name="Shivaji S."/>
            <person name="Ara S."/>
            <person name="Singh A."/>
            <person name="Kumar Pinnaka A."/>
        </authorList>
    </citation>
    <scope>NUCLEOTIDE SEQUENCE [LARGE SCALE GENOMIC DNA]</scope>
    <source>
        <strain evidence="7 8">M12-11B</strain>
    </source>
</reference>
<dbReference type="Gene3D" id="3.30.565.10">
    <property type="entry name" value="Histidine kinase-like ATPase, C-terminal domain"/>
    <property type="match status" value="1"/>
</dbReference>
<dbReference type="eggNOG" id="COG4251">
    <property type="taxonomic scope" value="Bacteria"/>
</dbReference>
<dbReference type="SMART" id="SM00387">
    <property type="entry name" value="HATPase_c"/>
    <property type="match status" value="1"/>
</dbReference>
<dbReference type="InterPro" id="IPR004358">
    <property type="entry name" value="Sig_transdc_His_kin-like_C"/>
</dbReference>
<dbReference type="GO" id="GO:0004673">
    <property type="term" value="F:protein histidine kinase activity"/>
    <property type="evidence" value="ECO:0007669"/>
    <property type="project" value="UniProtKB-EC"/>
</dbReference>
<feature type="domain" description="Histidine kinase" evidence="6">
    <location>
        <begin position="1"/>
        <end position="102"/>
    </location>
</feature>
<dbReference type="PANTHER" id="PTHR43304:SF1">
    <property type="entry name" value="PAC DOMAIN-CONTAINING PROTEIN"/>
    <property type="match status" value="1"/>
</dbReference>
<evidence type="ECO:0000313" key="7">
    <source>
        <dbReference type="EMBL" id="EPR69685.1"/>
    </source>
</evidence>
<comment type="catalytic activity">
    <reaction evidence="1">
        <text>ATP + protein L-histidine = ADP + protein N-phospho-L-histidine.</text>
        <dbReference type="EC" id="2.7.13.3"/>
    </reaction>
</comment>
<sequence>MNFMTNSVKYKHPERSPIVKISTYKENEYCVIRFEDNGIGLDLTRYGDRIFGLYQRFHNHVEGKGLGLYLIREQIRAHDGKIEIESEVGKGTVFKVYLRNLIMNHSW</sequence>
<evidence type="ECO:0000313" key="8">
    <source>
        <dbReference type="Proteomes" id="UP000014974"/>
    </source>
</evidence>
<evidence type="ECO:0000256" key="2">
    <source>
        <dbReference type="ARBA" id="ARBA00012438"/>
    </source>
</evidence>
<dbReference type="SUPFAM" id="SSF55874">
    <property type="entry name" value="ATPase domain of HSP90 chaperone/DNA topoisomerase II/histidine kinase"/>
    <property type="match status" value="1"/>
</dbReference>
<gene>
    <name evidence="7" type="ORF">ADICYQ_1470</name>
</gene>
<evidence type="ECO:0000256" key="5">
    <source>
        <dbReference type="ARBA" id="ARBA00022777"/>
    </source>
</evidence>
<dbReference type="InterPro" id="IPR005467">
    <property type="entry name" value="His_kinase_dom"/>
</dbReference>
<evidence type="ECO:0000259" key="6">
    <source>
        <dbReference type="PROSITE" id="PS50109"/>
    </source>
</evidence>
<evidence type="ECO:0000256" key="4">
    <source>
        <dbReference type="ARBA" id="ARBA00022679"/>
    </source>
</evidence>
<name>S7VHL1_9BACT</name>
<keyword evidence="3" id="KW-0597">Phosphoprotein</keyword>
<dbReference type="PROSITE" id="PS50109">
    <property type="entry name" value="HIS_KIN"/>
    <property type="match status" value="1"/>
</dbReference>
<dbReference type="InterPro" id="IPR052162">
    <property type="entry name" value="Sensor_kinase/Photoreceptor"/>
</dbReference>
<dbReference type="InterPro" id="IPR036890">
    <property type="entry name" value="HATPase_C_sf"/>
</dbReference>
<accession>S7VHL1</accession>
<keyword evidence="4" id="KW-0808">Transferase</keyword>
<dbReference type="PANTHER" id="PTHR43304">
    <property type="entry name" value="PHYTOCHROME-LIKE PROTEIN CPH1"/>
    <property type="match status" value="1"/>
</dbReference>
<dbReference type="Pfam" id="PF02518">
    <property type="entry name" value="HATPase_c"/>
    <property type="match status" value="1"/>
</dbReference>
<dbReference type="Proteomes" id="UP000014974">
    <property type="component" value="Unassembled WGS sequence"/>
</dbReference>
<dbReference type="AlphaFoldDB" id="S7VHL1"/>
<dbReference type="PRINTS" id="PR00344">
    <property type="entry name" value="BCTRLSENSOR"/>
</dbReference>
<keyword evidence="5 7" id="KW-0418">Kinase</keyword>
<evidence type="ECO:0000256" key="1">
    <source>
        <dbReference type="ARBA" id="ARBA00000085"/>
    </source>
</evidence>
<comment type="caution">
    <text evidence="7">The sequence shown here is derived from an EMBL/GenBank/DDBJ whole genome shotgun (WGS) entry which is preliminary data.</text>
</comment>
<dbReference type="STRING" id="641524.ADICYQ_1470"/>
<organism evidence="7 8">
    <name type="scientific">Cyclobacterium qasimii M12-11B</name>
    <dbReference type="NCBI Taxonomy" id="641524"/>
    <lineage>
        <taxon>Bacteria</taxon>
        <taxon>Pseudomonadati</taxon>
        <taxon>Bacteroidota</taxon>
        <taxon>Cytophagia</taxon>
        <taxon>Cytophagales</taxon>
        <taxon>Cyclobacteriaceae</taxon>
        <taxon>Cyclobacterium</taxon>
    </lineage>
</organism>